<dbReference type="Proteomes" id="UP001066276">
    <property type="component" value="Chromosome 2_2"/>
</dbReference>
<evidence type="ECO:0000313" key="3">
    <source>
        <dbReference type="Proteomes" id="UP001066276"/>
    </source>
</evidence>
<evidence type="ECO:0000256" key="1">
    <source>
        <dbReference type="SAM" id="MobiDB-lite"/>
    </source>
</evidence>
<keyword evidence="3" id="KW-1185">Reference proteome</keyword>
<feature type="region of interest" description="Disordered" evidence="1">
    <location>
        <begin position="46"/>
        <end position="91"/>
    </location>
</feature>
<protein>
    <submittedName>
        <fullName evidence="2">Uncharacterized protein</fullName>
    </submittedName>
</protein>
<sequence>MPGGTSTDTPSPRGYFRCRLVRLEIFSPQQRITEMPDFAGLLKAREIKEKERPSQPTQEQRKTDEPTAMWEDEDSTRTQHSGPGNQEAAKR</sequence>
<evidence type="ECO:0000313" key="2">
    <source>
        <dbReference type="EMBL" id="KAJ1193125.1"/>
    </source>
</evidence>
<organism evidence="2 3">
    <name type="scientific">Pleurodeles waltl</name>
    <name type="common">Iberian ribbed newt</name>
    <dbReference type="NCBI Taxonomy" id="8319"/>
    <lineage>
        <taxon>Eukaryota</taxon>
        <taxon>Metazoa</taxon>
        <taxon>Chordata</taxon>
        <taxon>Craniata</taxon>
        <taxon>Vertebrata</taxon>
        <taxon>Euteleostomi</taxon>
        <taxon>Amphibia</taxon>
        <taxon>Batrachia</taxon>
        <taxon>Caudata</taxon>
        <taxon>Salamandroidea</taxon>
        <taxon>Salamandridae</taxon>
        <taxon>Pleurodelinae</taxon>
        <taxon>Pleurodeles</taxon>
    </lineage>
</organism>
<gene>
    <name evidence="2" type="ORF">NDU88_002430</name>
</gene>
<comment type="caution">
    <text evidence="2">The sequence shown here is derived from an EMBL/GenBank/DDBJ whole genome shotgun (WGS) entry which is preliminary data.</text>
</comment>
<proteinExistence type="predicted"/>
<feature type="compositionally biased region" description="Basic and acidic residues" evidence="1">
    <location>
        <begin position="46"/>
        <end position="65"/>
    </location>
</feature>
<dbReference type="EMBL" id="JANPWB010000004">
    <property type="protein sequence ID" value="KAJ1193125.1"/>
    <property type="molecule type" value="Genomic_DNA"/>
</dbReference>
<accession>A0AAV7UYG7</accession>
<dbReference type="AlphaFoldDB" id="A0AAV7UYG7"/>
<reference evidence="2" key="1">
    <citation type="journal article" date="2022" name="bioRxiv">
        <title>Sequencing and chromosome-scale assembly of the giantPleurodeles waltlgenome.</title>
        <authorList>
            <person name="Brown T."/>
            <person name="Elewa A."/>
            <person name="Iarovenko S."/>
            <person name="Subramanian E."/>
            <person name="Araus A.J."/>
            <person name="Petzold A."/>
            <person name="Susuki M."/>
            <person name="Suzuki K.-i.T."/>
            <person name="Hayashi T."/>
            <person name="Toyoda A."/>
            <person name="Oliveira C."/>
            <person name="Osipova E."/>
            <person name="Leigh N.D."/>
            <person name="Simon A."/>
            <person name="Yun M.H."/>
        </authorList>
    </citation>
    <scope>NUCLEOTIDE SEQUENCE</scope>
    <source>
        <strain evidence="2">20211129_DDA</strain>
        <tissue evidence="2">Liver</tissue>
    </source>
</reference>
<name>A0AAV7UYG7_PLEWA</name>